<gene>
    <name evidence="3" type="ORF">JR316_008329</name>
</gene>
<name>A0A8H7XUJ2_PSICU</name>
<feature type="transmembrane region" description="Helical" evidence="1">
    <location>
        <begin position="234"/>
        <end position="260"/>
    </location>
</feature>
<protein>
    <recommendedName>
        <fullName evidence="4">Mid2 domain-containing protein</fullName>
    </recommendedName>
</protein>
<feature type="signal peptide" evidence="2">
    <location>
        <begin position="1"/>
        <end position="39"/>
    </location>
</feature>
<evidence type="ECO:0000256" key="1">
    <source>
        <dbReference type="SAM" id="Phobius"/>
    </source>
</evidence>
<organism evidence="3">
    <name type="scientific">Psilocybe cubensis</name>
    <name type="common">Psychedelic mushroom</name>
    <name type="synonym">Stropharia cubensis</name>
    <dbReference type="NCBI Taxonomy" id="181762"/>
    <lineage>
        <taxon>Eukaryota</taxon>
        <taxon>Fungi</taxon>
        <taxon>Dikarya</taxon>
        <taxon>Basidiomycota</taxon>
        <taxon>Agaricomycotina</taxon>
        <taxon>Agaricomycetes</taxon>
        <taxon>Agaricomycetidae</taxon>
        <taxon>Agaricales</taxon>
        <taxon>Agaricineae</taxon>
        <taxon>Strophariaceae</taxon>
        <taxon>Psilocybe</taxon>
    </lineage>
</organism>
<keyword evidence="1" id="KW-0812">Transmembrane</keyword>
<feature type="chain" id="PRO_5035003509" description="Mid2 domain-containing protein" evidence="2">
    <location>
        <begin position="40"/>
        <end position="288"/>
    </location>
</feature>
<sequence>MLTFGHSGRISDPILATWNVFPRFLLLLLVLNVARPALSQELQNLSIPLTSPQIIYTPFLCNATTVSNNPQGCAGAWQLSNSTDPASTVVSTFGPASVSSNIIPQLFFQFSAFSLGITTLPSSNATVNVTMSSNGIVVSSLFNSSLGSLAVINLPDNSISQFTINFIPSSTPTRFDLQSLVIAVPADAVITSFLPSQSLPPSIALPTFSTTASSTSASASPTTSTFTAHSNKKMIAQAVGLTVGLGLGLTAVAVMAFYYWRRRRRQHDAVSMQDARSGWTGERPRRFP</sequence>
<keyword evidence="1" id="KW-1133">Transmembrane helix</keyword>
<evidence type="ECO:0000256" key="2">
    <source>
        <dbReference type="SAM" id="SignalP"/>
    </source>
</evidence>
<keyword evidence="2" id="KW-0732">Signal</keyword>
<reference evidence="3" key="1">
    <citation type="submission" date="2021-02" db="EMBL/GenBank/DDBJ databases">
        <title>Psilocybe cubensis genome.</title>
        <authorList>
            <person name="Mckernan K.J."/>
            <person name="Crawford S."/>
            <person name="Trippe A."/>
            <person name="Kane L.T."/>
            <person name="Mclaughlin S."/>
        </authorList>
    </citation>
    <scope>NUCLEOTIDE SEQUENCE [LARGE SCALE GENOMIC DNA]</scope>
    <source>
        <strain evidence="3">MGC-MH-2018</strain>
    </source>
</reference>
<comment type="caution">
    <text evidence="3">The sequence shown here is derived from an EMBL/GenBank/DDBJ whole genome shotgun (WGS) entry which is preliminary data.</text>
</comment>
<proteinExistence type="predicted"/>
<accession>A0A8H7XUJ2</accession>
<evidence type="ECO:0008006" key="4">
    <source>
        <dbReference type="Google" id="ProtNLM"/>
    </source>
</evidence>
<dbReference type="EMBL" id="JAFIQS010000008">
    <property type="protein sequence ID" value="KAG5166246.1"/>
    <property type="molecule type" value="Genomic_DNA"/>
</dbReference>
<dbReference type="AlphaFoldDB" id="A0A8H7XUJ2"/>
<evidence type="ECO:0000313" key="3">
    <source>
        <dbReference type="EMBL" id="KAG5166246.1"/>
    </source>
</evidence>
<keyword evidence="1" id="KW-0472">Membrane</keyword>